<feature type="region of interest" description="Disordered" evidence="1">
    <location>
        <begin position="1"/>
        <end position="99"/>
    </location>
</feature>
<reference evidence="2 3" key="1">
    <citation type="submission" date="2021-06" db="EMBL/GenBank/DDBJ databases">
        <authorList>
            <person name="Palmer J.M."/>
        </authorList>
    </citation>
    <scope>NUCLEOTIDE SEQUENCE [LARGE SCALE GENOMIC DNA]</scope>
    <source>
        <strain evidence="2 3">GA_2019</strain>
        <tissue evidence="2">Muscle</tissue>
    </source>
</reference>
<dbReference type="EMBL" id="JAHRIO010041841">
    <property type="protein sequence ID" value="MEQ2172356.1"/>
    <property type="molecule type" value="Genomic_DNA"/>
</dbReference>
<protein>
    <submittedName>
        <fullName evidence="2">Uncharacterized protein</fullName>
    </submittedName>
</protein>
<feature type="compositionally biased region" description="Polar residues" evidence="1">
    <location>
        <begin position="57"/>
        <end position="72"/>
    </location>
</feature>
<accession>A0ABV0NLS1</accession>
<evidence type="ECO:0000256" key="1">
    <source>
        <dbReference type="SAM" id="MobiDB-lite"/>
    </source>
</evidence>
<comment type="caution">
    <text evidence="2">The sequence shown here is derived from an EMBL/GenBank/DDBJ whole genome shotgun (WGS) entry which is preliminary data.</text>
</comment>
<sequence>MKTHPHIKSCTPSPTPSTPAASCPPPYSAPQRQRKGPVQLHRSPQTQQSRHHRAPYSQRTPQPDTKTGQTHLAPTMPPQKEASEEGYHSTPKTVYSSYD</sequence>
<organism evidence="2 3">
    <name type="scientific">Goodea atripinnis</name>
    <dbReference type="NCBI Taxonomy" id="208336"/>
    <lineage>
        <taxon>Eukaryota</taxon>
        <taxon>Metazoa</taxon>
        <taxon>Chordata</taxon>
        <taxon>Craniata</taxon>
        <taxon>Vertebrata</taxon>
        <taxon>Euteleostomi</taxon>
        <taxon>Actinopterygii</taxon>
        <taxon>Neopterygii</taxon>
        <taxon>Teleostei</taxon>
        <taxon>Neoteleostei</taxon>
        <taxon>Acanthomorphata</taxon>
        <taxon>Ovalentaria</taxon>
        <taxon>Atherinomorphae</taxon>
        <taxon>Cyprinodontiformes</taxon>
        <taxon>Goodeidae</taxon>
        <taxon>Goodea</taxon>
    </lineage>
</organism>
<name>A0ABV0NLS1_9TELE</name>
<keyword evidence="3" id="KW-1185">Reference proteome</keyword>
<evidence type="ECO:0000313" key="2">
    <source>
        <dbReference type="EMBL" id="MEQ2172356.1"/>
    </source>
</evidence>
<feature type="compositionally biased region" description="Pro residues" evidence="1">
    <location>
        <begin position="13"/>
        <end position="28"/>
    </location>
</feature>
<gene>
    <name evidence="2" type="ORF">GOODEAATRI_020183</name>
</gene>
<feature type="compositionally biased region" description="Polar residues" evidence="1">
    <location>
        <begin position="90"/>
        <end position="99"/>
    </location>
</feature>
<dbReference type="Proteomes" id="UP001476798">
    <property type="component" value="Unassembled WGS sequence"/>
</dbReference>
<proteinExistence type="predicted"/>
<evidence type="ECO:0000313" key="3">
    <source>
        <dbReference type="Proteomes" id="UP001476798"/>
    </source>
</evidence>